<dbReference type="AlphaFoldDB" id="A0A5C7HSP3"/>
<dbReference type="EMBL" id="VAHF01000006">
    <property type="protein sequence ID" value="TXG59814.1"/>
    <property type="molecule type" value="Genomic_DNA"/>
</dbReference>
<organism evidence="1 2">
    <name type="scientific">Acer yangbiense</name>
    <dbReference type="NCBI Taxonomy" id="1000413"/>
    <lineage>
        <taxon>Eukaryota</taxon>
        <taxon>Viridiplantae</taxon>
        <taxon>Streptophyta</taxon>
        <taxon>Embryophyta</taxon>
        <taxon>Tracheophyta</taxon>
        <taxon>Spermatophyta</taxon>
        <taxon>Magnoliopsida</taxon>
        <taxon>eudicotyledons</taxon>
        <taxon>Gunneridae</taxon>
        <taxon>Pentapetalae</taxon>
        <taxon>rosids</taxon>
        <taxon>malvids</taxon>
        <taxon>Sapindales</taxon>
        <taxon>Sapindaceae</taxon>
        <taxon>Hippocastanoideae</taxon>
        <taxon>Acereae</taxon>
        <taxon>Acer</taxon>
    </lineage>
</organism>
<comment type="caution">
    <text evidence="1">The sequence shown here is derived from an EMBL/GenBank/DDBJ whole genome shotgun (WGS) entry which is preliminary data.</text>
</comment>
<keyword evidence="2" id="KW-1185">Reference proteome</keyword>
<sequence>MKRKLQSINESCKDAFVNEVKNPDEKKGTDQLISNIIDLNELPSSEEYLEDFGCKNPLSFDLNQIPPEAEVTSRQQGDKSLSERYGVLEGLWGELNSYHHATTDNTQIRKQREELVVVRSLSSLNLFYESAKNNILTEKELPIMKEIYARLQRLSVGISNSYETSALVSSGGRGRGQSFGRGRGTSLDSKLLSSDPLISSLVIPSRTQEKPLLVYSHRNTLPIGDRSQQSTVRYPLANFVSFDALSCSCRTFALSLSTVSLPRDYHEALTHPG</sequence>
<reference evidence="2" key="1">
    <citation type="journal article" date="2019" name="Gigascience">
        <title>De novo genome assembly of the endangered Acer yangbiense, a plant species with extremely small populations endemic to Yunnan Province, China.</title>
        <authorList>
            <person name="Yang J."/>
            <person name="Wariss H.M."/>
            <person name="Tao L."/>
            <person name="Zhang R."/>
            <person name="Yun Q."/>
            <person name="Hollingsworth P."/>
            <person name="Dao Z."/>
            <person name="Luo G."/>
            <person name="Guo H."/>
            <person name="Ma Y."/>
            <person name="Sun W."/>
        </authorList>
    </citation>
    <scope>NUCLEOTIDE SEQUENCE [LARGE SCALE GENOMIC DNA]</scope>
    <source>
        <strain evidence="2">cv. Malutang</strain>
    </source>
</reference>
<proteinExistence type="predicted"/>
<dbReference type="OrthoDB" id="1306334at2759"/>
<protein>
    <submittedName>
        <fullName evidence="1">Uncharacterized protein</fullName>
    </submittedName>
</protein>
<gene>
    <name evidence="1" type="ORF">EZV62_014387</name>
</gene>
<name>A0A5C7HSP3_9ROSI</name>
<dbReference type="Proteomes" id="UP000323000">
    <property type="component" value="Chromosome 6"/>
</dbReference>
<evidence type="ECO:0000313" key="2">
    <source>
        <dbReference type="Proteomes" id="UP000323000"/>
    </source>
</evidence>
<evidence type="ECO:0000313" key="1">
    <source>
        <dbReference type="EMBL" id="TXG59814.1"/>
    </source>
</evidence>
<accession>A0A5C7HSP3</accession>